<name>A0A7Y9JZU6_9CELL</name>
<proteinExistence type="predicted"/>
<organism evidence="2 3">
    <name type="scientific">Cellulomonas oligotrophica</name>
    <dbReference type="NCBI Taxonomy" id="931536"/>
    <lineage>
        <taxon>Bacteria</taxon>
        <taxon>Bacillati</taxon>
        <taxon>Actinomycetota</taxon>
        <taxon>Actinomycetes</taxon>
        <taxon>Micrococcales</taxon>
        <taxon>Cellulomonadaceae</taxon>
        <taxon>Cellulomonas</taxon>
    </lineage>
</organism>
<dbReference type="AlphaFoldDB" id="A0A7Y9JZU6"/>
<dbReference type="EMBL" id="BONN01000011">
    <property type="protein sequence ID" value="GIG33964.1"/>
    <property type="molecule type" value="Genomic_DNA"/>
</dbReference>
<dbReference type="RefSeq" id="WP_170209049.1">
    <property type="nucleotide sequence ID" value="NZ_BAABFI010000009.1"/>
</dbReference>
<keyword evidence="4" id="KW-1185">Reference proteome</keyword>
<reference evidence="2 3" key="1">
    <citation type="submission" date="2020-07" db="EMBL/GenBank/DDBJ databases">
        <title>Sequencing the genomes of 1000 actinobacteria strains.</title>
        <authorList>
            <person name="Klenk H.-P."/>
        </authorList>
    </citation>
    <scope>NUCLEOTIDE SEQUENCE [LARGE SCALE GENOMIC DNA]</scope>
    <source>
        <strain evidence="2 3">DSM 24482</strain>
    </source>
</reference>
<evidence type="ECO:0000313" key="2">
    <source>
        <dbReference type="EMBL" id="NYD87184.1"/>
    </source>
</evidence>
<dbReference type="Proteomes" id="UP000618382">
    <property type="component" value="Unassembled WGS sequence"/>
</dbReference>
<protein>
    <submittedName>
        <fullName evidence="2">Uncharacterized protein</fullName>
    </submittedName>
</protein>
<comment type="caution">
    <text evidence="2">The sequence shown here is derived from an EMBL/GenBank/DDBJ whole genome shotgun (WGS) entry which is preliminary data.</text>
</comment>
<evidence type="ECO:0000313" key="4">
    <source>
        <dbReference type="Proteomes" id="UP000618382"/>
    </source>
</evidence>
<gene>
    <name evidence="2" type="ORF">BKA21_002733</name>
    <name evidence="1" type="ORF">Col01nite_31230</name>
</gene>
<evidence type="ECO:0000313" key="1">
    <source>
        <dbReference type="EMBL" id="GIG33964.1"/>
    </source>
</evidence>
<reference evidence="1 4" key="2">
    <citation type="submission" date="2021-01" db="EMBL/GenBank/DDBJ databases">
        <title>Whole genome shotgun sequence of Cellulomonas oligotrophica NBRC 109435.</title>
        <authorList>
            <person name="Komaki H."/>
            <person name="Tamura T."/>
        </authorList>
    </citation>
    <scope>NUCLEOTIDE SEQUENCE [LARGE SCALE GENOMIC DNA]</scope>
    <source>
        <strain evidence="1 4">NBRC 109435</strain>
    </source>
</reference>
<sequence length="51" mass="4868">MNDAGRLAGFGLALAAALGAGFGVGAAVGPIGIDESPTTVNQTGDMPADHD</sequence>
<accession>A0A7Y9JZU6</accession>
<dbReference type="EMBL" id="JACCBK010000001">
    <property type="protein sequence ID" value="NYD87184.1"/>
    <property type="molecule type" value="Genomic_DNA"/>
</dbReference>
<dbReference type="Proteomes" id="UP000577956">
    <property type="component" value="Unassembled WGS sequence"/>
</dbReference>
<evidence type="ECO:0000313" key="3">
    <source>
        <dbReference type="Proteomes" id="UP000577956"/>
    </source>
</evidence>